<keyword evidence="2" id="KW-1185">Reference proteome</keyword>
<dbReference type="RefSeq" id="XP_024750440.1">
    <property type="nucleotide sequence ID" value="XM_024897885.1"/>
</dbReference>
<reference evidence="2" key="1">
    <citation type="submission" date="2016-07" db="EMBL/GenBank/DDBJ databases">
        <title>Multiple horizontal gene transfer events from other fungi enriched the ability of initially mycotrophic Trichoderma (Ascomycota) to feed on dead plant biomass.</title>
        <authorList>
            <consortium name="DOE Joint Genome Institute"/>
            <person name="Atanasova L."/>
            <person name="Chenthamara K."/>
            <person name="Zhang J."/>
            <person name="Grujic M."/>
            <person name="Henrissat B."/>
            <person name="Kuo A."/>
            <person name="Aerts A."/>
            <person name="Salamov A."/>
            <person name="Lipzen A."/>
            <person name="Labutti K."/>
            <person name="Barry K."/>
            <person name="Miao Y."/>
            <person name="Rahimi M.J."/>
            <person name="Shen Q."/>
            <person name="Grigoriev I.V."/>
            <person name="Kubicek C.P."/>
            <person name="Druzhinina I.S."/>
        </authorList>
    </citation>
    <scope>NUCLEOTIDE SEQUENCE [LARGE SCALE GENOMIC DNA]</scope>
    <source>
        <strain evidence="2">TUCIM 6016</strain>
    </source>
</reference>
<evidence type="ECO:0000313" key="2">
    <source>
        <dbReference type="Proteomes" id="UP000241546"/>
    </source>
</evidence>
<proteinExistence type="predicted"/>
<dbReference type="AlphaFoldDB" id="A0A2T4BCQ9"/>
<dbReference type="OrthoDB" id="5428038at2759"/>
<accession>A0A2T4BCQ9</accession>
<evidence type="ECO:0000313" key="1">
    <source>
        <dbReference type="EMBL" id="PTB67120.1"/>
    </source>
</evidence>
<dbReference type="GeneID" id="36606003"/>
<name>A0A2T4BCQ9_9HYPO</name>
<sequence length="689" mass="77759">MSVRSAAQCPPRGIVSPHSSAIWITDAMLRQAIDRYHRQFSAAAPCRRISSHSGPLESRRRPLGKRSMTGIMPSSATYPPLWHFDVAWVPSECKWEPPSTVEERKRRKQSIGPSALFERLISWLEKSDADKPFIQPPPEEAIVASASTGEATVAATAEAIAAEYVYQDVPIPARVPRVLKELRRRVARLDVVDEKALEVRLRLFQRKYFRKMETASLSVEEMRLLMDPLDQASRDRISNPKMADWLITRIRRSLLTGLDIAQREAPDSVVLPDLWTTFAAIVCSSGGGYQNIRLSRKMMSLMPASIRAQVQMEDLSTLARSFVVAQASNNNLLSGWIGAASQFGEALSTLSPMQLHGIDAEISTLFLQHEQDVEASRRLRFAWLMAKAYNSTWTNEEFVQSYRDLIASHEIDLGSVQLWQLIVARLKSAEVIGTTAHFEVTRTEYSSLSQRWAALFSAIHGLPSANKVLPELYGFFKDINRTDALIHAISSLPASRMTIDTARTIATICDDHRLALQLYEAVRARLGQDSQITTSWGWEAWVPYLERIIKDPEITRPLHWEILDLPRITTPPDAHPDEAAREIQAKMALVDRIGQWYMEGPHLNNRQLLRRLERCVGVQRALVNAASPQVLARVAEVVTRDLQGGDWGRTTRLRWLLGMVAETHGEKQAGDVSRTLEGWRRMVDRKEAS</sequence>
<protein>
    <submittedName>
        <fullName evidence="1">Uncharacterized protein</fullName>
    </submittedName>
</protein>
<dbReference type="Proteomes" id="UP000241546">
    <property type="component" value="Unassembled WGS sequence"/>
</dbReference>
<organism evidence="1 2">
    <name type="scientific">Trichoderma citrinoviride</name>
    <dbReference type="NCBI Taxonomy" id="58853"/>
    <lineage>
        <taxon>Eukaryota</taxon>
        <taxon>Fungi</taxon>
        <taxon>Dikarya</taxon>
        <taxon>Ascomycota</taxon>
        <taxon>Pezizomycotina</taxon>
        <taxon>Sordariomycetes</taxon>
        <taxon>Hypocreomycetidae</taxon>
        <taxon>Hypocreales</taxon>
        <taxon>Hypocreaceae</taxon>
        <taxon>Trichoderma</taxon>
    </lineage>
</organism>
<dbReference type="EMBL" id="KZ680212">
    <property type="protein sequence ID" value="PTB67120.1"/>
    <property type="molecule type" value="Genomic_DNA"/>
</dbReference>
<gene>
    <name evidence="1" type="ORF">BBK36DRAFT_19708</name>
</gene>